<name>A0A517QSM3_9PLAN</name>
<proteinExistence type="predicted"/>
<protein>
    <submittedName>
        <fullName evidence="1">Uncharacterized protein</fullName>
    </submittedName>
</protein>
<organism evidence="1 2">
    <name type="scientific">Thalassoglobus polymorphus</name>
    <dbReference type="NCBI Taxonomy" id="2527994"/>
    <lineage>
        <taxon>Bacteria</taxon>
        <taxon>Pseudomonadati</taxon>
        <taxon>Planctomycetota</taxon>
        <taxon>Planctomycetia</taxon>
        <taxon>Planctomycetales</taxon>
        <taxon>Planctomycetaceae</taxon>
        <taxon>Thalassoglobus</taxon>
    </lineage>
</organism>
<accession>A0A517QSM3</accession>
<dbReference type="EMBL" id="CP036267">
    <property type="protein sequence ID" value="QDT34613.1"/>
    <property type="molecule type" value="Genomic_DNA"/>
</dbReference>
<reference evidence="1 2" key="1">
    <citation type="submission" date="2019-02" db="EMBL/GenBank/DDBJ databases">
        <title>Deep-cultivation of Planctomycetes and their phenomic and genomic characterization uncovers novel biology.</title>
        <authorList>
            <person name="Wiegand S."/>
            <person name="Jogler M."/>
            <person name="Boedeker C."/>
            <person name="Pinto D."/>
            <person name="Vollmers J."/>
            <person name="Rivas-Marin E."/>
            <person name="Kohn T."/>
            <person name="Peeters S.H."/>
            <person name="Heuer A."/>
            <person name="Rast P."/>
            <person name="Oberbeckmann S."/>
            <person name="Bunk B."/>
            <person name="Jeske O."/>
            <person name="Meyerdierks A."/>
            <person name="Storesund J.E."/>
            <person name="Kallscheuer N."/>
            <person name="Luecker S."/>
            <person name="Lage O.M."/>
            <person name="Pohl T."/>
            <person name="Merkel B.J."/>
            <person name="Hornburger P."/>
            <person name="Mueller R.-W."/>
            <person name="Bruemmer F."/>
            <person name="Labrenz M."/>
            <person name="Spormann A.M."/>
            <person name="Op den Camp H."/>
            <person name="Overmann J."/>
            <person name="Amann R."/>
            <person name="Jetten M.S.M."/>
            <person name="Mascher T."/>
            <person name="Medema M.H."/>
            <person name="Devos D.P."/>
            <person name="Kaster A.-K."/>
            <person name="Ovreas L."/>
            <person name="Rohde M."/>
            <person name="Galperin M.Y."/>
            <person name="Jogler C."/>
        </authorList>
    </citation>
    <scope>NUCLEOTIDE SEQUENCE [LARGE SCALE GENOMIC DNA]</scope>
    <source>
        <strain evidence="1 2">Mal48</strain>
    </source>
</reference>
<dbReference type="AlphaFoldDB" id="A0A517QSM3"/>
<sequence>MTDSHAVSDLLERMTLVVTNGLLEQFALPCAREERISLVKVLFATRQILQTNSKNALDFRSIQDFWVCFSGEV</sequence>
<keyword evidence="2" id="KW-1185">Reference proteome</keyword>
<evidence type="ECO:0000313" key="2">
    <source>
        <dbReference type="Proteomes" id="UP000315724"/>
    </source>
</evidence>
<evidence type="ECO:0000313" key="1">
    <source>
        <dbReference type="EMBL" id="QDT34613.1"/>
    </source>
</evidence>
<gene>
    <name evidence="1" type="ORF">Mal48_38760</name>
</gene>
<dbReference type="KEGG" id="tpol:Mal48_38760"/>
<dbReference type="Proteomes" id="UP000315724">
    <property type="component" value="Chromosome"/>
</dbReference>